<reference evidence="1" key="1">
    <citation type="journal article" date="2021" name="Genome Biol. Evol.">
        <title>The assembled and annotated genome of the fairy-ring fungus Marasmius oreades.</title>
        <authorList>
            <person name="Hiltunen M."/>
            <person name="Ament-Velasquez S.L."/>
            <person name="Johannesson H."/>
        </authorList>
    </citation>
    <scope>NUCLEOTIDE SEQUENCE</scope>
    <source>
        <strain evidence="1">03SP1</strain>
    </source>
</reference>
<evidence type="ECO:0000313" key="1">
    <source>
        <dbReference type="EMBL" id="KAG7089546.1"/>
    </source>
</evidence>
<keyword evidence="2" id="KW-1185">Reference proteome</keyword>
<proteinExistence type="predicted"/>
<sequence>MLWQSDNLFHSNGQISSHVEVALSLALEHSSSATIIVTNSKDIAIFFPTTRNRPEPTFERVSTSRPSLALRVLATAYLFHDVPPWLFIPIYAPDIDIDEDLVLPQGPPQDPHQPPHADEEVFATHHRHSDFDMATLVRDRARALQFFRWHEHVSKRLSKVVAHPTDILTAKTNQVGCCFVPDVRPLYPFDASEIPSDTAAHLEATQRESPFVTARVAESFKRSKSFILEIQDIVAEGSPHGICTVYRCRITSIDGVPVSVSPLCLKLFDDRFQQLQSPDEGEELNDDLLPRWFDRVVYAERHALNEAFAYDKLRPVQGTVIPWFYGTHQFTLPDGTILYGLLMEYVEGWMLDSSFTRGLPPDRQIKMQVILHTNPTTKLDHAVLIDFASTTQTWEPDEHNHIGNYFGLLHVLLGRRGTVEFDPELVWKRYGEPDDWDPVFALIPVVPRGKDKRVVKARNMFPYISSYDGQKVANLTGSC</sequence>
<dbReference type="EMBL" id="CM032187">
    <property type="protein sequence ID" value="KAG7089546.1"/>
    <property type="molecule type" value="Genomic_DNA"/>
</dbReference>
<dbReference type="RefSeq" id="XP_043006016.1">
    <property type="nucleotide sequence ID" value="XM_043156231.1"/>
</dbReference>
<protein>
    <submittedName>
        <fullName evidence="1">Uncharacterized protein</fullName>
    </submittedName>
</protein>
<gene>
    <name evidence="1" type="ORF">E1B28_011219</name>
</gene>
<dbReference type="Proteomes" id="UP001049176">
    <property type="component" value="Chromosome 7"/>
</dbReference>
<dbReference type="KEGG" id="more:E1B28_011219"/>
<name>A0A9P7RTL7_9AGAR</name>
<organism evidence="1 2">
    <name type="scientific">Marasmius oreades</name>
    <name type="common">fairy-ring Marasmius</name>
    <dbReference type="NCBI Taxonomy" id="181124"/>
    <lineage>
        <taxon>Eukaryota</taxon>
        <taxon>Fungi</taxon>
        <taxon>Dikarya</taxon>
        <taxon>Basidiomycota</taxon>
        <taxon>Agaricomycotina</taxon>
        <taxon>Agaricomycetes</taxon>
        <taxon>Agaricomycetidae</taxon>
        <taxon>Agaricales</taxon>
        <taxon>Marasmiineae</taxon>
        <taxon>Marasmiaceae</taxon>
        <taxon>Marasmius</taxon>
    </lineage>
</organism>
<dbReference type="OrthoDB" id="3138711at2759"/>
<accession>A0A9P7RTL7</accession>
<comment type="caution">
    <text evidence="1">The sequence shown here is derived from an EMBL/GenBank/DDBJ whole genome shotgun (WGS) entry which is preliminary data.</text>
</comment>
<dbReference type="AlphaFoldDB" id="A0A9P7RTL7"/>
<dbReference type="GeneID" id="66080294"/>
<evidence type="ECO:0000313" key="2">
    <source>
        <dbReference type="Proteomes" id="UP001049176"/>
    </source>
</evidence>